<accession>A0A098LAU9</accession>
<protein>
    <submittedName>
        <fullName evidence="1">Uncharacterized protein</fullName>
    </submittedName>
</protein>
<sequence length="317" mass="37121">MVTMENKYKNVVTTLFENHYEYGVAGLLNSLYQGGYEGIICVGFKGKLPFWINQLQQKPGSNHLYQFSEKIDIRFDELSVDMHFGYFKPYYLRQMALEYPGAHGWFYFDPDIVVLSKWSFYENWIVSGAALCQDSNFTLLHWNHPWRNKWRKDFESLVKGIDKSLNFYINSGFIGVNKSHFELVERWIEVNEQYKALQYPIHFFDQSNTLSAYKGDQDVLNATMTLRSDLVYSILGKEGMAFDFPHAVMAHAVDGAGIKPWKRNYIKNALLGNKSSVTDERFLDFCSKPIEIYSKAELNKKRRLLKISKILNRVWKK</sequence>
<dbReference type="AlphaFoldDB" id="A0A098LAU9"/>
<reference evidence="1 2" key="1">
    <citation type="submission" date="2014-09" db="EMBL/GenBank/DDBJ databases">
        <title>Sporocytophaga myxococcoides PG-01 genome sequencing.</title>
        <authorList>
            <person name="Liu L."/>
            <person name="Gao P.J."/>
            <person name="Chen G.J."/>
            <person name="Wang L.S."/>
        </authorList>
    </citation>
    <scope>NUCLEOTIDE SEQUENCE [LARGE SCALE GENOMIC DNA]</scope>
    <source>
        <strain evidence="1 2">PG-01</strain>
    </source>
</reference>
<comment type="caution">
    <text evidence="1">The sequence shown here is derived from an EMBL/GenBank/DDBJ whole genome shotgun (WGS) entry which is preliminary data.</text>
</comment>
<evidence type="ECO:0000313" key="1">
    <source>
        <dbReference type="EMBL" id="GAL84050.1"/>
    </source>
</evidence>
<dbReference type="STRING" id="153721.MYP_1278"/>
<proteinExistence type="predicted"/>
<keyword evidence="2" id="KW-1185">Reference proteome</keyword>
<dbReference type="Proteomes" id="UP000030185">
    <property type="component" value="Unassembled WGS sequence"/>
</dbReference>
<gene>
    <name evidence="1" type="ORF">MYP_1278</name>
</gene>
<organism evidence="1 2">
    <name type="scientific">Sporocytophaga myxococcoides</name>
    <dbReference type="NCBI Taxonomy" id="153721"/>
    <lineage>
        <taxon>Bacteria</taxon>
        <taxon>Pseudomonadati</taxon>
        <taxon>Bacteroidota</taxon>
        <taxon>Cytophagia</taxon>
        <taxon>Cytophagales</taxon>
        <taxon>Cytophagaceae</taxon>
        <taxon>Sporocytophaga</taxon>
    </lineage>
</organism>
<evidence type="ECO:0000313" key="2">
    <source>
        <dbReference type="Proteomes" id="UP000030185"/>
    </source>
</evidence>
<dbReference type="eggNOG" id="COG1442">
    <property type="taxonomic scope" value="Bacteria"/>
</dbReference>
<name>A0A098LAU9_9BACT</name>
<dbReference type="EMBL" id="BBLT01000002">
    <property type="protein sequence ID" value="GAL84050.1"/>
    <property type="molecule type" value="Genomic_DNA"/>
</dbReference>
<dbReference type="SUPFAM" id="SSF53448">
    <property type="entry name" value="Nucleotide-diphospho-sugar transferases"/>
    <property type="match status" value="1"/>
</dbReference>
<dbReference type="InterPro" id="IPR029044">
    <property type="entry name" value="Nucleotide-diphossugar_trans"/>
</dbReference>